<sequence length="150" mass="16365">MQQSKGRIDDPAFFFVNHSIGGHVEIAEHLHGTAAAMNMIVLMTAAGAPLAMLGLSTPDLPQRNCIFMIHPQVTSAVFESKEGKIVFPDRPTEYPCSYARKKGGTDIAFTNQNGWRFEVRIGRGDEGSWRASLADDAVSGRAFSPLGDRK</sequence>
<protein>
    <submittedName>
        <fullName evidence="1">Uncharacterized protein</fullName>
    </submittedName>
</protein>
<organism evidence="1">
    <name type="scientific">Bradyrhizobium barranii subsp. barranii</name>
    <dbReference type="NCBI Taxonomy" id="2823807"/>
    <lineage>
        <taxon>Bacteria</taxon>
        <taxon>Pseudomonadati</taxon>
        <taxon>Pseudomonadota</taxon>
        <taxon>Alphaproteobacteria</taxon>
        <taxon>Hyphomicrobiales</taxon>
        <taxon>Nitrobacteraceae</taxon>
        <taxon>Bradyrhizobium</taxon>
        <taxon>Bradyrhizobium barranii</taxon>
    </lineage>
</organism>
<dbReference type="EMBL" id="JACBFH010000001">
    <property type="protein sequence ID" value="NYY89521.1"/>
    <property type="molecule type" value="Genomic_DNA"/>
</dbReference>
<reference evidence="1" key="1">
    <citation type="submission" date="2020-06" db="EMBL/GenBank/DDBJ databases">
        <title>Whole Genome Sequence of Bradyrhizobium sp. Strain 323S2.</title>
        <authorList>
            <person name="Bromfield E.S.P."/>
        </authorList>
    </citation>
    <scope>NUCLEOTIDE SEQUENCE [LARGE SCALE GENOMIC DNA]</scope>
    <source>
        <strain evidence="1">323S2</strain>
    </source>
</reference>
<evidence type="ECO:0000313" key="1">
    <source>
        <dbReference type="EMBL" id="NYY89521.1"/>
    </source>
</evidence>
<proteinExistence type="predicted"/>
<accession>A0A7Z0TMD6</accession>
<gene>
    <name evidence="1" type="ORF">G6321_14120</name>
</gene>
<dbReference type="AlphaFoldDB" id="A0A7Z0TMD6"/>
<name>A0A7Z0TMD6_9BRAD</name>
<comment type="caution">
    <text evidence="1">The sequence shown here is derived from an EMBL/GenBank/DDBJ whole genome shotgun (WGS) entry which is preliminary data.</text>
</comment>